<reference evidence="2" key="1">
    <citation type="journal article" date="2024" name="Proc. Natl. Acad. Sci. U.S.A.">
        <title>Extraordinary preservation of gene collinearity over three hundred million years revealed in homosporous lycophytes.</title>
        <authorList>
            <person name="Li C."/>
            <person name="Wickell D."/>
            <person name="Kuo L.Y."/>
            <person name="Chen X."/>
            <person name="Nie B."/>
            <person name="Liao X."/>
            <person name="Peng D."/>
            <person name="Ji J."/>
            <person name="Jenkins J."/>
            <person name="Williams M."/>
            <person name="Shu S."/>
            <person name="Plott C."/>
            <person name="Barry K."/>
            <person name="Rajasekar S."/>
            <person name="Grimwood J."/>
            <person name="Han X."/>
            <person name="Sun S."/>
            <person name="Hou Z."/>
            <person name="He W."/>
            <person name="Dai G."/>
            <person name="Sun C."/>
            <person name="Schmutz J."/>
            <person name="Leebens-Mack J.H."/>
            <person name="Li F.W."/>
            <person name="Wang L."/>
        </authorList>
    </citation>
    <scope>NUCLEOTIDE SEQUENCE [LARGE SCALE GENOMIC DNA]</scope>
    <source>
        <strain evidence="2">cv. PW_Plant_1</strain>
    </source>
</reference>
<gene>
    <name evidence="1" type="ORF">O6H91_19G083600</name>
</gene>
<dbReference type="Proteomes" id="UP001162992">
    <property type="component" value="Chromosome 19"/>
</dbReference>
<comment type="caution">
    <text evidence="1">The sequence shown here is derived from an EMBL/GenBank/DDBJ whole genome shotgun (WGS) entry which is preliminary data.</text>
</comment>
<evidence type="ECO:0000313" key="1">
    <source>
        <dbReference type="EMBL" id="KAJ7522104.1"/>
    </source>
</evidence>
<protein>
    <submittedName>
        <fullName evidence="1">Uncharacterized protein</fullName>
    </submittedName>
</protein>
<evidence type="ECO:0000313" key="2">
    <source>
        <dbReference type="Proteomes" id="UP001162992"/>
    </source>
</evidence>
<keyword evidence="2" id="KW-1185">Reference proteome</keyword>
<proteinExistence type="predicted"/>
<organism evidence="1 2">
    <name type="scientific">Diphasiastrum complanatum</name>
    <name type="common">Issler's clubmoss</name>
    <name type="synonym">Lycopodium complanatum</name>
    <dbReference type="NCBI Taxonomy" id="34168"/>
    <lineage>
        <taxon>Eukaryota</taxon>
        <taxon>Viridiplantae</taxon>
        <taxon>Streptophyta</taxon>
        <taxon>Embryophyta</taxon>
        <taxon>Tracheophyta</taxon>
        <taxon>Lycopodiopsida</taxon>
        <taxon>Lycopodiales</taxon>
        <taxon>Lycopodiaceae</taxon>
        <taxon>Lycopodioideae</taxon>
        <taxon>Diphasiastrum</taxon>
    </lineage>
</organism>
<sequence length="309" mass="34792">MNIYSWNVRGPNAPVRHTCLAQVLATYPQRNVVIALQETKLLGVNQNCLIKKFAASFHYLASPAQGTCVVWYSPWFLVIGRRSLSRQTLLDNVATSTTPLTLYSHWRSSASWRVRIALALKGLAYEYKAINIGTGDNLTAEYTKLNPRQLVPALVTEDGDFADSIAILEYLEEKFPQQPLLPTDLKTRTIVRQVVNLVAANIQPLQNTGVMNVIEEKLGSEEQLKWTQYWITKGFTALESILKETLGKYSFGDEVTLADVVLVPQVYNAYRYAVDMSQFPTLERLYESLNELDEVKATSPEKQPDAVIS</sequence>
<accession>A0ACC2AX63</accession>
<name>A0ACC2AX63_DIPCM</name>
<dbReference type="EMBL" id="CM055110">
    <property type="protein sequence ID" value="KAJ7522104.1"/>
    <property type="molecule type" value="Genomic_DNA"/>
</dbReference>